<accession>A0ABQ6CA27</accession>
<comment type="caution">
    <text evidence="1">The sequence shown here is derived from an EMBL/GenBank/DDBJ whole genome shotgun (WGS) entry which is preliminary data.</text>
</comment>
<dbReference type="RefSeq" id="WP_284309990.1">
    <property type="nucleotide sequence ID" value="NZ_BSPC01000005.1"/>
</dbReference>
<organism evidence="1 2">
    <name type="scientific">Labrys miyagiensis</name>
    <dbReference type="NCBI Taxonomy" id="346912"/>
    <lineage>
        <taxon>Bacteria</taxon>
        <taxon>Pseudomonadati</taxon>
        <taxon>Pseudomonadota</taxon>
        <taxon>Alphaproteobacteria</taxon>
        <taxon>Hyphomicrobiales</taxon>
        <taxon>Xanthobacteraceae</taxon>
        <taxon>Labrys</taxon>
    </lineage>
</organism>
<evidence type="ECO:0000313" key="1">
    <source>
        <dbReference type="EMBL" id="GLS17158.1"/>
    </source>
</evidence>
<dbReference type="Proteomes" id="UP001156882">
    <property type="component" value="Unassembled WGS sequence"/>
</dbReference>
<proteinExistence type="predicted"/>
<dbReference type="EMBL" id="BSPC01000005">
    <property type="protein sequence ID" value="GLS17158.1"/>
    <property type="molecule type" value="Genomic_DNA"/>
</dbReference>
<gene>
    <name evidence="1" type="ORF">GCM10007874_01730</name>
</gene>
<evidence type="ECO:0000313" key="2">
    <source>
        <dbReference type="Proteomes" id="UP001156882"/>
    </source>
</evidence>
<sequence>MSEFFQALQPGVRFYRWLDRLFARRRGAVRPARRPLPLGSLYIADGGSF</sequence>
<reference evidence="2" key="1">
    <citation type="journal article" date="2019" name="Int. J. Syst. Evol. Microbiol.">
        <title>The Global Catalogue of Microorganisms (GCM) 10K type strain sequencing project: providing services to taxonomists for standard genome sequencing and annotation.</title>
        <authorList>
            <consortium name="The Broad Institute Genomics Platform"/>
            <consortium name="The Broad Institute Genome Sequencing Center for Infectious Disease"/>
            <person name="Wu L."/>
            <person name="Ma J."/>
        </authorList>
    </citation>
    <scope>NUCLEOTIDE SEQUENCE [LARGE SCALE GENOMIC DNA]</scope>
    <source>
        <strain evidence="2">NBRC 101365</strain>
    </source>
</reference>
<keyword evidence="2" id="KW-1185">Reference proteome</keyword>
<protein>
    <submittedName>
        <fullName evidence="1">Uncharacterized protein</fullName>
    </submittedName>
</protein>
<name>A0ABQ6CA27_9HYPH</name>